<organism evidence="8 9">
    <name type="scientific">Azospira inquinata</name>
    <dbReference type="NCBI Taxonomy" id="2785627"/>
    <lineage>
        <taxon>Bacteria</taxon>
        <taxon>Pseudomonadati</taxon>
        <taxon>Pseudomonadota</taxon>
        <taxon>Betaproteobacteria</taxon>
        <taxon>Rhodocyclales</taxon>
        <taxon>Rhodocyclaceae</taxon>
        <taxon>Azospira</taxon>
    </lineage>
</organism>
<feature type="domain" description="RecX second three-helical" evidence="6">
    <location>
        <begin position="54"/>
        <end position="90"/>
    </location>
</feature>
<dbReference type="PANTHER" id="PTHR33602:SF1">
    <property type="entry name" value="REGULATORY PROTEIN RECX FAMILY PROTEIN"/>
    <property type="match status" value="1"/>
</dbReference>
<evidence type="ECO:0000256" key="2">
    <source>
        <dbReference type="ARBA" id="ARBA00009695"/>
    </source>
</evidence>
<evidence type="ECO:0000256" key="4">
    <source>
        <dbReference type="ARBA" id="ARBA00022490"/>
    </source>
</evidence>
<dbReference type="InterPro" id="IPR053925">
    <property type="entry name" value="RecX_HTH_3rd"/>
</dbReference>
<dbReference type="RefSeq" id="WP_216130392.1">
    <property type="nucleotide sequence ID" value="NZ_CP064782.1"/>
</dbReference>
<dbReference type="KEGG" id="aiq:Azoinq_07530"/>
<dbReference type="AlphaFoldDB" id="A0A975XTH3"/>
<keyword evidence="9" id="KW-1185">Reference proteome</keyword>
<evidence type="ECO:0000256" key="3">
    <source>
        <dbReference type="ARBA" id="ARBA00018111"/>
    </source>
</evidence>
<evidence type="ECO:0000256" key="5">
    <source>
        <dbReference type="HAMAP-Rule" id="MF_01114"/>
    </source>
</evidence>
<evidence type="ECO:0000313" key="9">
    <source>
        <dbReference type="Proteomes" id="UP000683428"/>
    </source>
</evidence>
<evidence type="ECO:0000313" key="8">
    <source>
        <dbReference type="EMBL" id="QWT47734.1"/>
    </source>
</evidence>
<dbReference type="InterPro" id="IPR053924">
    <property type="entry name" value="RecX_HTH_2nd"/>
</dbReference>
<name>A0A975XTH3_9RHOO</name>
<feature type="domain" description="RecX third three-helical" evidence="7">
    <location>
        <begin position="95"/>
        <end position="139"/>
    </location>
</feature>
<protein>
    <recommendedName>
        <fullName evidence="3 5">Regulatory protein RecX</fullName>
    </recommendedName>
</protein>
<dbReference type="NCBIfam" id="NF001055">
    <property type="entry name" value="PRK00117.2-5"/>
    <property type="match status" value="1"/>
</dbReference>
<dbReference type="EMBL" id="CP064782">
    <property type="protein sequence ID" value="QWT47734.1"/>
    <property type="molecule type" value="Genomic_DNA"/>
</dbReference>
<comment type="function">
    <text evidence="5">Modulates RecA activity.</text>
</comment>
<proteinExistence type="inferred from homology"/>
<dbReference type="PANTHER" id="PTHR33602">
    <property type="entry name" value="REGULATORY PROTEIN RECX FAMILY PROTEIN"/>
    <property type="match status" value="1"/>
</dbReference>
<keyword evidence="4 5" id="KW-0963">Cytoplasm</keyword>
<evidence type="ECO:0000259" key="7">
    <source>
        <dbReference type="Pfam" id="PF21981"/>
    </source>
</evidence>
<evidence type="ECO:0000259" key="6">
    <source>
        <dbReference type="Pfam" id="PF02631"/>
    </source>
</evidence>
<gene>
    <name evidence="5 8" type="primary">recX</name>
    <name evidence="8" type="ORF">Azoinq_07530</name>
</gene>
<sequence>MTESLRGRALRLLASREHSRLELKRKLASHAESGEELELLLDELEKARLLANDRYAEQRVTVRGGRYGNARLAGELRSQGVDDTTIANALAQAGDETERALAVWRKKFGSLPQDAQERAKQARFLAGRGFGSPTIRRVLQGTWDDE</sequence>
<dbReference type="InterPro" id="IPR003783">
    <property type="entry name" value="Regulatory_RecX"/>
</dbReference>
<dbReference type="Pfam" id="PF02631">
    <property type="entry name" value="RecX_HTH2"/>
    <property type="match status" value="1"/>
</dbReference>
<evidence type="ECO:0000256" key="1">
    <source>
        <dbReference type="ARBA" id="ARBA00004496"/>
    </source>
</evidence>
<reference evidence="8" key="1">
    <citation type="submission" date="2020-11" db="EMBL/GenBank/DDBJ databases">
        <title>Azospira inquinata sp. nov.</title>
        <authorList>
            <person name="Moe W.M."/>
            <person name="Mikes M.C."/>
        </authorList>
    </citation>
    <scope>NUCLEOTIDE SEQUENCE</scope>
    <source>
        <strain evidence="8">Azo-3</strain>
    </source>
</reference>
<comment type="subcellular location">
    <subcellularLocation>
        <location evidence="1 5">Cytoplasm</location>
    </subcellularLocation>
</comment>
<dbReference type="GO" id="GO:0006282">
    <property type="term" value="P:regulation of DNA repair"/>
    <property type="evidence" value="ECO:0007669"/>
    <property type="project" value="UniProtKB-UniRule"/>
</dbReference>
<dbReference type="GO" id="GO:0005737">
    <property type="term" value="C:cytoplasm"/>
    <property type="evidence" value="ECO:0007669"/>
    <property type="project" value="UniProtKB-SubCell"/>
</dbReference>
<dbReference type="HAMAP" id="MF_01114">
    <property type="entry name" value="RecX"/>
    <property type="match status" value="1"/>
</dbReference>
<dbReference type="Pfam" id="PF21981">
    <property type="entry name" value="RecX_HTH3"/>
    <property type="match status" value="1"/>
</dbReference>
<comment type="similarity">
    <text evidence="2 5">Belongs to the RecX family.</text>
</comment>
<dbReference type="Proteomes" id="UP000683428">
    <property type="component" value="Chromosome"/>
</dbReference>
<accession>A0A975XTH3</accession>